<dbReference type="FunFam" id="3.40.50.300:FF:001660">
    <property type="entry name" value="NF-X1 finger and helicase protein, putative"/>
    <property type="match status" value="1"/>
</dbReference>
<evidence type="ECO:0000313" key="6">
    <source>
        <dbReference type="EMBL" id="KIK99652.1"/>
    </source>
</evidence>
<feature type="compositionally biased region" description="Pro residues" evidence="4">
    <location>
        <begin position="2182"/>
        <end position="2192"/>
    </location>
</feature>
<dbReference type="PANTHER" id="PTHR43392">
    <property type="entry name" value="AAA-TYPE ATPASE FAMILY PROTEIN / ANKYRIN REPEAT FAMILY PROTEIN"/>
    <property type="match status" value="1"/>
</dbReference>
<feature type="region of interest" description="Disordered" evidence="4">
    <location>
        <begin position="1205"/>
        <end position="1271"/>
    </location>
</feature>
<dbReference type="GO" id="GO:0005524">
    <property type="term" value="F:ATP binding"/>
    <property type="evidence" value="ECO:0007669"/>
    <property type="project" value="UniProtKB-KW"/>
</dbReference>
<evidence type="ECO:0000259" key="5">
    <source>
        <dbReference type="SMART" id="SM00382"/>
    </source>
</evidence>
<dbReference type="InterPro" id="IPR041677">
    <property type="entry name" value="DNA2/NAM7_AAA_11"/>
</dbReference>
<dbReference type="SMART" id="SM00382">
    <property type="entry name" value="AAA"/>
    <property type="match status" value="4"/>
</dbReference>
<reference evidence="6 7" key="1">
    <citation type="submission" date="2014-04" db="EMBL/GenBank/DDBJ databases">
        <authorList>
            <consortium name="DOE Joint Genome Institute"/>
            <person name="Kuo A."/>
            <person name="Kohler A."/>
            <person name="Jargeat P."/>
            <person name="Nagy L.G."/>
            <person name="Floudas D."/>
            <person name="Copeland A."/>
            <person name="Barry K.W."/>
            <person name="Cichocki N."/>
            <person name="Veneault-Fourrey C."/>
            <person name="LaButti K."/>
            <person name="Lindquist E.A."/>
            <person name="Lipzen A."/>
            <person name="Lundell T."/>
            <person name="Morin E."/>
            <person name="Murat C."/>
            <person name="Sun H."/>
            <person name="Tunlid A."/>
            <person name="Henrissat B."/>
            <person name="Grigoriev I.V."/>
            <person name="Hibbett D.S."/>
            <person name="Martin F."/>
            <person name="Nordberg H.P."/>
            <person name="Cantor M.N."/>
            <person name="Hua S.X."/>
        </authorList>
    </citation>
    <scope>NUCLEOTIDE SEQUENCE [LARGE SCALE GENOMIC DNA]</scope>
    <source>
        <strain evidence="6 7">Ve08.2h10</strain>
    </source>
</reference>
<dbReference type="OrthoDB" id="2423195at2759"/>
<dbReference type="GO" id="GO:0016887">
    <property type="term" value="F:ATP hydrolysis activity"/>
    <property type="evidence" value="ECO:0007669"/>
    <property type="project" value="InterPro"/>
</dbReference>
<dbReference type="Proteomes" id="UP000054538">
    <property type="component" value="Unassembled WGS sequence"/>
</dbReference>
<dbReference type="PRINTS" id="PR00819">
    <property type="entry name" value="CBXCFQXSUPER"/>
</dbReference>
<protein>
    <recommendedName>
        <fullName evidence="5">AAA+ ATPase domain-containing protein</fullName>
    </recommendedName>
</protein>
<feature type="compositionally biased region" description="Low complexity" evidence="4">
    <location>
        <begin position="2202"/>
        <end position="2228"/>
    </location>
</feature>
<feature type="domain" description="AAA+ ATPase" evidence="5">
    <location>
        <begin position="1609"/>
        <end position="1748"/>
    </location>
</feature>
<dbReference type="CDD" id="cd17936">
    <property type="entry name" value="EEXXEc_NFX1"/>
    <property type="match status" value="1"/>
</dbReference>
<evidence type="ECO:0000256" key="4">
    <source>
        <dbReference type="SAM" id="MobiDB-lite"/>
    </source>
</evidence>
<keyword evidence="3" id="KW-0067">ATP-binding</keyword>
<evidence type="ECO:0000313" key="7">
    <source>
        <dbReference type="Proteomes" id="UP000054538"/>
    </source>
</evidence>
<reference evidence="7" key="2">
    <citation type="submission" date="2015-01" db="EMBL/GenBank/DDBJ databases">
        <title>Evolutionary Origins and Diversification of the Mycorrhizal Mutualists.</title>
        <authorList>
            <consortium name="DOE Joint Genome Institute"/>
            <consortium name="Mycorrhizal Genomics Consortium"/>
            <person name="Kohler A."/>
            <person name="Kuo A."/>
            <person name="Nagy L.G."/>
            <person name="Floudas D."/>
            <person name="Copeland A."/>
            <person name="Barry K.W."/>
            <person name="Cichocki N."/>
            <person name="Veneault-Fourrey C."/>
            <person name="LaButti K."/>
            <person name="Lindquist E.A."/>
            <person name="Lipzen A."/>
            <person name="Lundell T."/>
            <person name="Morin E."/>
            <person name="Murat C."/>
            <person name="Riley R."/>
            <person name="Ohm R."/>
            <person name="Sun H."/>
            <person name="Tunlid A."/>
            <person name="Henrissat B."/>
            <person name="Grigoriev I.V."/>
            <person name="Hibbett D.S."/>
            <person name="Martin F."/>
        </authorList>
    </citation>
    <scope>NUCLEOTIDE SEQUENCE [LARGE SCALE GENOMIC DNA]</scope>
    <source>
        <strain evidence="7">Ve08.2h10</strain>
    </source>
</reference>
<feature type="compositionally biased region" description="Low complexity" evidence="4">
    <location>
        <begin position="2159"/>
        <end position="2181"/>
    </location>
</feature>
<dbReference type="InterPro" id="IPR041627">
    <property type="entry name" value="AAA_lid_6"/>
</dbReference>
<dbReference type="PANTHER" id="PTHR43392:SF2">
    <property type="entry name" value="AAA-TYPE ATPASE FAMILY PROTEIN _ ANKYRIN REPEAT FAMILY PROTEIN"/>
    <property type="match status" value="1"/>
</dbReference>
<dbReference type="FunFam" id="3.40.50.300:FF:000216">
    <property type="entry name" value="Type VII secretion ATPase EccA"/>
    <property type="match status" value="3"/>
</dbReference>
<feature type="compositionally biased region" description="Polar residues" evidence="4">
    <location>
        <begin position="2244"/>
        <end position="2253"/>
    </location>
</feature>
<dbReference type="InterPro" id="IPR003593">
    <property type="entry name" value="AAA+_ATPase"/>
</dbReference>
<dbReference type="CDD" id="cd00009">
    <property type="entry name" value="AAA"/>
    <property type="match status" value="2"/>
</dbReference>
<dbReference type="InterPro" id="IPR047187">
    <property type="entry name" value="SF1_C_Upf1"/>
</dbReference>
<dbReference type="InParanoid" id="A0A0D0DLV5"/>
<dbReference type="InterPro" id="IPR041679">
    <property type="entry name" value="DNA2/NAM7-like_C"/>
</dbReference>
<feature type="region of interest" description="Disordered" evidence="4">
    <location>
        <begin position="2119"/>
        <end position="2326"/>
    </location>
</feature>
<evidence type="ECO:0000256" key="3">
    <source>
        <dbReference type="ARBA" id="ARBA00022840"/>
    </source>
</evidence>
<feature type="compositionally biased region" description="Low complexity" evidence="4">
    <location>
        <begin position="1232"/>
        <end position="1265"/>
    </location>
</feature>
<dbReference type="Pfam" id="PF17866">
    <property type="entry name" value="AAA_lid_6"/>
    <property type="match status" value="1"/>
</dbReference>
<dbReference type="InterPro" id="IPR000641">
    <property type="entry name" value="CbxX/CfxQ"/>
</dbReference>
<dbReference type="Pfam" id="PF00004">
    <property type="entry name" value="AAA"/>
    <property type="match status" value="3"/>
</dbReference>
<name>A0A0D0DLV5_9AGAM</name>
<accession>A0A0D0DLV5</accession>
<feature type="compositionally biased region" description="Pro residues" evidence="4">
    <location>
        <begin position="2229"/>
        <end position="2239"/>
    </location>
</feature>
<dbReference type="InterPro" id="IPR050773">
    <property type="entry name" value="CbxX/CfxQ_RuBisCO_ESX"/>
</dbReference>
<keyword evidence="2" id="KW-0547">Nucleotide-binding</keyword>
<feature type="domain" description="AAA+ ATPase" evidence="5">
    <location>
        <begin position="1331"/>
        <end position="1467"/>
    </location>
</feature>
<evidence type="ECO:0000256" key="1">
    <source>
        <dbReference type="ARBA" id="ARBA00010378"/>
    </source>
</evidence>
<dbReference type="GO" id="GO:0004386">
    <property type="term" value="F:helicase activity"/>
    <property type="evidence" value="ECO:0007669"/>
    <property type="project" value="InterPro"/>
</dbReference>
<dbReference type="STRING" id="930991.A0A0D0DLV5"/>
<dbReference type="Pfam" id="PF13086">
    <property type="entry name" value="AAA_11"/>
    <property type="match status" value="1"/>
</dbReference>
<dbReference type="InterPro" id="IPR027417">
    <property type="entry name" value="P-loop_NTPase"/>
</dbReference>
<dbReference type="FunFam" id="1.10.8.60:FF:000160">
    <property type="entry name" value="WGS project CABT00000000 data, contig 2.55"/>
    <property type="match status" value="1"/>
</dbReference>
<proteinExistence type="inferred from homology"/>
<dbReference type="Gene3D" id="1.10.8.60">
    <property type="match status" value="2"/>
</dbReference>
<gene>
    <name evidence="6" type="ORF">PAXRUDRAFT_30364</name>
</gene>
<sequence>MDRAKQLDKRFHDILHGTVDLGRNQRHFLEGLCVQTDPVACVNNIVESVHGLPSVQHAMRSDLNAKFINDLGSTVIEYLLRATGTGDVLDTVLLKILDPPLFWNKFCEEFEKGNLDERAQRVFTQLLVHLLQMEGKDTSRYRHLAMKPSILDNLLASDQPALRAAALLIKEILSTTALAVISGPKGPGGRHDNDHINFRDISIIPTADEARCTKAPFLRHASILDDPDAKETRIEDYLDNTFRLLREDMLHELKEELQLILPNKGENKERKRGVMIEGLRLVDVYTSADGRNTPYGLVLQCDADLKIFNGVKDKDRMIFLTKDHCGSKFLSNQSLVCLLVDGQILGFGTIQRVEGLMAKKPPSVVIQVHGEVSFTKTLLQLNSTKEIKLIHINTTIYSFPVLNVLQKLQSIPLVDELLFWEKGTPLSSPPSATTQITVSLARNPSMDIQPLLKTPNSIKLDNWQALSLLAGLNQRVSLIQGPPGTGKSFIGALLAKALHNFTEQTILVVCHTDHALDQFLEDLLKIEIPESNIVRLGGCPNPSVAHFSLQGQTEERYSHSKAEWAVVDNLKFRAEFLHERLETSFRTFLASKISLKDILSHIEFEDSDYFDAFQVSESTGRTSRMGRSRAEIDSTHLISQWSRGWSAGIFEDEPHVQTAHAIWGMTSDSRQQKLADWRLAISRAMVEDIWTVGRDYNECQDELSRTFGAALLKQKRIIGCTTTGAAKFTDDIRAACPGVLLVQEAGKILESHVLAALGTSTTQMILIGDHKQLRPKVNKYELTVEQGSGYDLNKSLFERLVHKGFPHVTLQAQYRMRPEISALIRGLTYPGLTDALGTKNRDNIRGIQSNVVFMDHTYSEDDEKRIADRGDCGSVFSKQNQFEAAMVMKIVRYFVQQGYGSENMVILTPYLGQLTLLHDTLKDDTEPILNDLDAHDLCHAGRLSTTPSSPGPRKTRIRLATIDNHQGEESDIVIASLTRSNADGAIGFMNSPERLNVLLSRARNGLILIGNSNTFQRSKTGGDLWRELFGLLEDGGHMFDGFPIKCGQHPTKTALIKVPTDFDKVSPDGGCTESCGALLNCKIHCCSKRCHPSRLGPGQPDVHTTMICHHPFHEQCPANIHRLIWECHEGRPLKCQACVNEALRLQEQVKRDLEAQEQRNAAKRQHELEMSELDARLQSEREALADIQAAKDRQDEKRQKIKEIEDAKKKAEGVTKQGSGAVPQVPAPKPNANPSTQSTQSTQSASSTRSQSRSSGSSTTPNPGSLCAPRPTVWSFARDKWEYQKLVDGVQNEAIDKIMNLAGLEDVKGQILKIKAKIEMMRRQGVAVDKERLNLVLLGNPGTGKTTIARLYAEFLESIQVLPGGAFIETTGSKLSFEGVGGAQKLINDALKAGGGAIFIDEAYQLVNENDKTGKTVLDFLLAEMENWVGSLVFVLAGYNRQMEEFFEHNPGIPNRVPYQLQFADYTDAELMTVLEDLVNKRYDGRMRVEDGIRGLYSRIAIKRLGRGRGTPGFGNVRALGNMFSKICERQAERVQRALSIGASVNDFFMTKEDLIGPDPSQVIPNNAAWVELQNLTGISSIKDWVRNLFALVEANYHCELEGKEPLQISLNRAFLGSPGTGKTTVARLYGQVLADLGLLSNGEVVVKDLSDFVGASLGHSEKNTKAILDNTRGKVLVIDEACMLYNKNSGHQDPFQTTVIDTIVAEIRGVPGEDRCVLLLGYKEHMEDMFQHVNPGLGRRFAIENAFVFEDFTESQLMEIFDYKLKKQDLDATDKAKQVARDLLSRMKARPNFGNAHEVDDLLELSKDRYQKRMSSVPPHRRSGIVFEPEDIDPDFNRSQNASADITKMLEGLVGCDDVVQKLRQYQRIARRMKAKGLDIRTQIPSNFVFKGPPCTGKTTTAQKLGQVYYDMGFLASADVIECSASDLVGGEHVGHTGPKMRTVFEKAIGKVLFIDEAHRLGQGRFAQEAMDNIVDLMATEKFMNKLVIIIAGYDNDMNKFLGVNPRLASHFAEEIHFQNMTPEQCLALLDKDLRKSKLVISEMTDTSSVQYVQMKIIVNRMSILSSWRNACDIKTLGKLMIQQALVNAGDHGGQAFLTVTEAQDIMKSMLAGLGIPSTQYSTSPPPMASSSGPAPAPPPTASSSSSQSSKPPPPPRSSSSSARKTPPAPPSSSSSSGQSRPPPARPPPQKRPPRQRRRQPAPTEQPTTSSRRPPTPQAPFSAQSAPSQPPSALPLVPPLASRTASTAQSAPSRLPSFLLRGTASSSAIQRDQGVTDADWKQLQADKAAEEEMDRKAVEEESRLQRKHRRAREEERQAEERTKERAAAFERVKAQAAADKTEQEVLQRRLEAARQLEAQVKAARERALAQLRKGQQEENERKRKEQTIQYTLQKSGRCPTGYRWVQQLGGRRCEGGSHFVHGRELRGMLG</sequence>
<feature type="domain" description="AAA+ ATPase" evidence="5">
    <location>
        <begin position="473"/>
        <end position="778"/>
    </location>
</feature>
<evidence type="ECO:0000256" key="2">
    <source>
        <dbReference type="ARBA" id="ARBA00022741"/>
    </source>
</evidence>
<comment type="similarity">
    <text evidence="1">Belongs to the CbxX/CfxQ family.</text>
</comment>
<keyword evidence="7" id="KW-1185">Reference proteome</keyword>
<dbReference type="EMBL" id="KN824853">
    <property type="protein sequence ID" value="KIK99652.1"/>
    <property type="molecule type" value="Genomic_DNA"/>
</dbReference>
<organism evidence="6 7">
    <name type="scientific">Paxillus rubicundulus Ve08.2h10</name>
    <dbReference type="NCBI Taxonomy" id="930991"/>
    <lineage>
        <taxon>Eukaryota</taxon>
        <taxon>Fungi</taxon>
        <taxon>Dikarya</taxon>
        <taxon>Basidiomycota</taxon>
        <taxon>Agaricomycotina</taxon>
        <taxon>Agaricomycetes</taxon>
        <taxon>Agaricomycetidae</taxon>
        <taxon>Boletales</taxon>
        <taxon>Paxilineae</taxon>
        <taxon>Paxillaceae</taxon>
        <taxon>Paxillus</taxon>
    </lineage>
</organism>
<feature type="domain" description="AAA+ ATPase" evidence="5">
    <location>
        <begin position="1885"/>
        <end position="2023"/>
    </location>
</feature>
<feature type="compositionally biased region" description="Basic and acidic residues" evidence="4">
    <location>
        <begin position="2312"/>
        <end position="2326"/>
    </location>
</feature>
<dbReference type="CDD" id="cd18808">
    <property type="entry name" value="SF1_C_Upf1"/>
    <property type="match status" value="1"/>
</dbReference>
<dbReference type="Pfam" id="PF13087">
    <property type="entry name" value="AAA_12"/>
    <property type="match status" value="1"/>
</dbReference>
<dbReference type="InterPro" id="IPR003959">
    <property type="entry name" value="ATPase_AAA_core"/>
</dbReference>
<dbReference type="HOGENOM" id="CLU_001133_0_0_1"/>
<dbReference type="Gene3D" id="3.40.50.300">
    <property type="entry name" value="P-loop containing nucleotide triphosphate hydrolases"/>
    <property type="match status" value="5"/>
</dbReference>
<feature type="compositionally biased region" description="Basic and acidic residues" evidence="4">
    <location>
        <begin position="2288"/>
        <end position="2305"/>
    </location>
</feature>
<dbReference type="SUPFAM" id="SSF52540">
    <property type="entry name" value="P-loop containing nucleoside triphosphate hydrolases"/>
    <property type="match status" value="4"/>
</dbReference>
<dbReference type="CDD" id="cd06008">
    <property type="entry name" value="NF-X1-zinc-finger"/>
    <property type="match status" value="1"/>
</dbReference>